<dbReference type="NCBIfam" id="TIGR04354">
    <property type="entry name" value="amphi-Trp"/>
    <property type="match status" value="1"/>
</dbReference>
<organism evidence="3 4">
    <name type="scientific">Nocardia salmonicida</name>
    <dbReference type="NCBI Taxonomy" id="53431"/>
    <lineage>
        <taxon>Bacteria</taxon>
        <taxon>Bacillati</taxon>
        <taxon>Actinomycetota</taxon>
        <taxon>Actinomycetes</taxon>
        <taxon>Mycobacteriales</taxon>
        <taxon>Nocardiaceae</taxon>
        <taxon>Nocardia</taxon>
    </lineage>
</organism>
<feature type="region of interest" description="Disordered" evidence="1">
    <location>
        <begin position="77"/>
        <end position="116"/>
    </location>
</feature>
<evidence type="ECO:0000313" key="3">
    <source>
        <dbReference type="EMBL" id="WTY38462.1"/>
    </source>
</evidence>
<proteinExistence type="predicted"/>
<feature type="compositionally biased region" description="Basic residues" evidence="1">
    <location>
        <begin position="104"/>
        <end position="116"/>
    </location>
</feature>
<feature type="compositionally biased region" description="Low complexity" evidence="1">
    <location>
        <begin position="77"/>
        <end position="103"/>
    </location>
</feature>
<gene>
    <name evidence="3" type="ORF">OG308_11795</name>
</gene>
<name>A0ABZ1NFA3_9NOCA</name>
<dbReference type="EMBL" id="CP109527">
    <property type="protein sequence ID" value="WTY38462.1"/>
    <property type="molecule type" value="Genomic_DNA"/>
</dbReference>
<evidence type="ECO:0000259" key="2">
    <source>
        <dbReference type="Pfam" id="PF20068"/>
    </source>
</evidence>
<keyword evidence="4" id="KW-1185">Reference proteome</keyword>
<feature type="domain" description="Amphi-Trp" evidence="2">
    <location>
        <begin position="4"/>
        <end position="80"/>
    </location>
</feature>
<reference evidence="3 4" key="1">
    <citation type="submission" date="2022-10" db="EMBL/GenBank/DDBJ databases">
        <title>The complete genomes of actinobacterial strains from the NBC collection.</title>
        <authorList>
            <person name="Joergensen T.S."/>
            <person name="Alvarez Arevalo M."/>
            <person name="Sterndorff E.B."/>
            <person name="Faurdal D."/>
            <person name="Vuksanovic O."/>
            <person name="Mourched A.-S."/>
            <person name="Charusanti P."/>
            <person name="Shaw S."/>
            <person name="Blin K."/>
            <person name="Weber T."/>
        </authorList>
    </citation>
    <scope>NUCLEOTIDE SEQUENCE [LARGE SCALE GENOMIC DNA]</scope>
    <source>
        <strain evidence="3 4">NBC_01413</strain>
    </source>
</reference>
<accession>A0ABZ1NFA3</accession>
<dbReference type="RefSeq" id="WP_405150362.1">
    <property type="nucleotide sequence ID" value="NZ_CP109527.1"/>
</dbReference>
<dbReference type="Proteomes" id="UP001621418">
    <property type="component" value="Chromosome"/>
</dbReference>
<evidence type="ECO:0000313" key="4">
    <source>
        <dbReference type="Proteomes" id="UP001621418"/>
    </source>
</evidence>
<protein>
    <submittedName>
        <fullName evidence="3">Amphi-Trp domain-containing protein</fullName>
    </submittedName>
</protein>
<dbReference type="Pfam" id="PF20068">
    <property type="entry name" value="Amphi-Trp"/>
    <property type="match status" value="1"/>
</dbReference>
<dbReference type="InterPro" id="IPR027598">
    <property type="entry name" value="Amphi-Trp_dom"/>
</dbReference>
<evidence type="ECO:0000256" key="1">
    <source>
        <dbReference type="SAM" id="MobiDB-lite"/>
    </source>
</evidence>
<sequence>MPKLEIKRKSELSRKEVGERLITIGRAIAHGSEVEFETGGDSIEIVVADRVRWEFEIEVDGDETEIEIEISWRDDPATASAAAAPKSAPKSVTKSVTKSAPAKTARRPRARKTTAK</sequence>